<organism evidence="1">
    <name type="scientific">Burkholderia pseudomallei 1710a</name>
    <dbReference type="NCBI Taxonomy" id="320371"/>
    <lineage>
        <taxon>Bacteria</taxon>
        <taxon>Pseudomonadati</taxon>
        <taxon>Pseudomonadota</taxon>
        <taxon>Betaproteobacteria</taxon>
        <taxon>Burkholderiales</taxon>
        <taxon>Burkholderiaceae</taxon>
        <taxon>Burkholderia</taxon>
        <taxon>pseudomallei group</taxon>
    </lineage>
</organism>
<dbReference type="AlphaFoldDB" id="A0A0E1WAQ7"/>
<evidence type="ECO:0000313" key="1">
    <source>
        <dbReference type="EMBL" id="EET06637.1"/>
    </source>
</evidence>
<dbReference type="Proteomes" id="UP000001812">
    <property type="component" value="Chromosome I"/>
</dbReference>
<accession>A0A0E1WAQ7</accession>
<dbReference type="EMBL" id="CM000832">
    <property type="protein sequence ID" value="EET06637.1"/>
    <property type="molecule type" value="Genomic_DNA"/>
</dbReference>
<proteinExistence type="predicted"/>
<gene>
    <name evidence="1" type="ORF">BURPS1710A_2353</name>
</gene>
<dbReference type="HOGENOM" id="CLU_3213513_0_0_4"/>
<sequence>MPQKPEKRAALGKMPRSKYLIPHAEIRPKGHFLTMIYKILSESS</sequence>
<protein>
    <submittedName>
        <fullName evidence="1">Uncharacterized protein</fullName>
    </submittedName>
</protein>
<reference evidence="1" key="1">
    <citation type="submission" date="2009-05" db="EMBL/GenBank/DDBJ databases">
        <authorList>
            <person name="Harkins D.M."/>
            <person name="DeShazer D."/>
            <person name="Woods D.E."/>
            <person name="Brinkac L.M."/>
            <person name="Brown K.A."/>
            <person name="Hung G.C."/>
            <person name="Tuanyok A."/>
            <person name="Zhang B."/>
            <person name="Nierman W.C."/>
        </authorList>
    </citation>
    <scope>NUCLEOTIDE SEQUENCE [LARGE SCALE GENOMIC DNA]</scope>
    <source>
        <strain evidence="1">1710a</strain>
    </source>
</reference>
<name>A0A0E1WAQ7_BURPE</name>